<dbReference type="SUPFAM" id="SSF51338">
    <property type="entry name" value="Composite domain of metallo-dependent hydrolases"/>
    <property type="match status" value="1"/>
</dbReference>
<protein>
    <recommendedName>
        <fullName evidence="1">Amidohydrolase 3 domain-containing protein</fullName>
    </recommendedName>
</protein>
<dbReference type="Gene3D" id="3.10.310.70">
    <property type="match status" value="1"/>
</dbReference>
<feature type="domain" description="Amidohydrolase 3" evidence="1">
    <location>
        <begin position="59"/>
        <end position="217"/>
    </location>
</feature>
<reference evidence="2 3" key="1">
    <citation type="submission" date="2018-08" db="EMBL/GenBank/DDBJ databases">
        <title>Murine metabolic-syndrome-specific gut microbial biobank.</title>
        <authorList>
            <person name="Liu C."/>
        </authorList>
    </citation>
    <scope>NUCLEOTIDE SEQUENCE [LARGE SCALE GENOMIC DNA]</scope>
    <source>
        <strain evidence="2 3">28</strain>
    </source>
</reference>
<dbReference type="RefSeq" id="WP_160200912.1">
    <property type="nucleotide sequence ID" value="NZ_QXWK01000004.1"/>
</dbReference>
<proteinExistence type="predicted"/>
<dbReference type="InterPro" id="IPR032466">
    <property type="entry name" value="Metal_Hydrolase"/>
</dbReference>
<gene>
    <name evidence="2" type="ORF">D0435_02850</name>
</gene>
<organism evidence="2 3">
    <name type="scientific">Anaerotruncus colihominis</name>
    <dbReference type="NCBI Taxonomy" id="169435"/>
    <lineage>
        <taxon>Bacteria</taxon>
        <taxon>Bacillati</taxon>
        <taxon>Bacillota</taxon>
        <taxon>Clostridia</taxon>
        <taxon>Eubacteriales</taxon>
        <taxon>Oscillospiraceae</taxon>
        <taxon>Anaerotruncus</taxon>
    </lineage>
</organism>
<dbReference type="Proteomes" id="UP000446866">
    <property type="component" value="Unassembled WGS sequence"/>
</dbReference>
<dbReference type="InterPro" id="IPR013108">
    <property type="entry name" value="Amidohydro_3"/>
</dbReference>
<evidence type="ECO:0000259" key="1">
    <source>
        <dbReference type="Pfam" id="PF07969"/>
    </source>
</evidence>
<evidence type="ECO:0000313" key="2">
    <source>
        <dbReference type="EMBL" id="NBH60611.1"/>
    </source>
</evidence>
<dbReference type="EMBL" id="QXWK01000004">
    <property type="protein sequence ID" value="NBH60611.1"/>
    <property type="molecule type" value="Genomic_DNA"/>
</dbReference>
<dbReference type="PANTHER" id="PTHR22642:SF2">
    <property type="entry name" value="PROTEIN LONG AFTER FAR-RED 3"/>
    <property type="match status" value="1"/>
</dbReference>
<dbReference type="Gene3D" id="3.20.20.140">
    <property type="entry name" value="Metal-dependent hydrolases"/>
    <property type="match status" value="2"/>
</dbReference>
<dbReference type="AlphaFoldDB" id="A0A845QHN1"/>
<evidence type="ECO:0000313" key="3">
    <source>
        <dbReference type="Proteomes" id="UP000446866"/>
    </source>
</evidence>
<dbReference type="Gene3D" id="2.30.40.10">
    <property type="entry name" value="Urease, subunit C, domain 1"/>
    <property type="match status" value="1"/>
</dbReference>
<dbReference type="PANTHER" id="PTHR22642">
    <property type="entry name" value="IMIDAZOLONEPROPIONASE"/>
    <property type="match status" value="1"/>
</dbReference>
<comment type="caution">
    <text evidence="2">The sequence shown here is derived from an EMBL/GenBank/DDBJ whole genome shotgun (WGS) entry which is preliminary data.</text>
</comment>
<dbReference type="GO" id="GO:0016810">
    <property type="term" value="F:hydrolase activity, acting on carbon-nitrogen (but not peptide) bonds"/>
    <property type="evidence" value="ECO:0007669"/>
    <property type="project" value="InterPro"/>
</dbReference>
<sequence length="469" mass="52117">MAFGLFKKKHTADIIYMNGHVYTQDPAFPWATAVACKDGKVIAIGDFEGMDEIVSSDTQVIDLKEQYMFPGFIEVHNTDILKAFEDMYLEIDPVWDLDTVLEEVAAYAENTDRDIIFAYGYNENILADYEEAEDVQGLLDEITQDKPVLLLGTSGVHCWFNSLAMDMVSESAEEDGMQYISADYVLSVLSPLDFEEVEAAVIASSGALCDRGITSIFPLNTPDYFQHLYRDCLVALIGESIPVKQRLFSSLYINRPIAPELILHKLTAGKTACIELDNLITYDFLKLEVCDDENLAFFSEDALKTICQAACDKGYNIHLDALDQTSIEKARAAFVFLRSKGCKHNTLVLAADNAVSNSEVNSAEEGFLTTWSTDCLNQSVYSHVGSVSEAVDMLTVGAAELLGCGKEYGSIEQGKRADFTVFSENPFEKSVQYFSSMHASMTIVDSQVVYDLETACDNEMYDLLVTMRL</sequence>
<dbReference type="Pfam" id="PF07969">
    <property type="entry name" value="Amidohydro_3"/>
    <property type="match status" value="2"/>
</dbReference>
<name>A0A845QHN1_9FIRM</name>
<accession>A0A845QHN1</accession>
<dbReference type="InterPro" id="IPR011059">
    <property type="entry name" value="Metal-dep_hydrolase_composite"/>
</dbReference>
<feature type="domain" description="Amidohydrolase 3" evidence="1">
    <location>
        <begin position="386"/>
        <end position="450"/>
    </location>
</feature>
<keyword evidence="3" id="KW-1185">Reference proteome</keyword>
<dbReference type="SUPFAM" id="SSF51556">
    <property type="entry name" value="Metallo-dependent hydrolases"/>
    <property type="match status" value="1"/>
</dbReference>